<reference evidence="9 10" key="1">
    <citation type="submission" date="2020-10" db="EMBL/GenBank/DDBJ databases">
        <title>The Coptis chinensis genome and diversification of protoberbering-type alkaloids.</title>
        <authorList>
            <person name="Wang B."/>
            <person name="Shu S."/>
            <person name="Song C."/>
            <person name="Liu Y."/>
        </authorList>
    </citation>
    <scope>NUCLEOTIDE SEQUENCE [LARGE SCALE GENOMIC DNA]</scope>
    <source>
        <strain evidence="9">HL-2020</strain>
        <tissue evidence="9">Leaf</tissue>
    </source>
</reference>
<dbReference type="EMBL" id="JADFTS010000008">
    <property type="protein sequence ID" value="KAF9591184.1"/>
    <property type="molecule type" value="Genomic_DNA"/>
</dbReference>
<dbReference type="GO" id="GO:0012505">
    <property type="term" value="C:endomembrane system"/>
    <property type="evidence" value="ECO:0007669"/>
    <property type="project" value="UniProtKB-SubCell"/>
</dbReference>
<keyword evidence="4 8" id="KW-0812">Transmembrane</keyword>
<feature type="transmembrane region" description="Helical" evidence="8">
    <location>
        <begin position="254"/>
        <end position="272"/>
    </location>
</feature>
<keyword evidence="6 8" id="KW-0472">Membrane</keyword>
<feature type="transmembrane region" description="Helical" evidence="8">
    <location>
        <begin position="33"/>
        <end position="55"/>
    </location>
</feature>
<feature type="transmembrane region" description="Helical" evidence="8">
    <location>
        <begin position="218"/>
        <end position="242"/>
    </location>
</feature>
<comment type="caution">
    <text evidence="9">The sequence shown here is derived from an EMBL/GenBank/DDBJ whole genome shotgun (WGS) entry which is preliminary data.</text>
</comment>
<feature type="transmembrane region" description="Helical" evidence="8">
    <location>
        <begin position="140"/>
        <end position="164"/>
    </location>
</feature>
<keyword evidence="3" id="KW-0808">Transferase</keyword>
<gene>
    <name evidence="9" type="ORF">IFM89_002839</name>
</gene>
<dbReference type="PANTHER" id="PTHR13301">
    <property type="entry name" value="X-BOX TRANSCRIPTION FACTOR-RELATED"/>
    <property type="match status" value="1"/>
</dbReference>
<keyword evidence="2" id="KW-0328">Glycosyltransferase</keyword>
<dbReference type="InterPro" id="IPR005150">
    <property type="entry name" value="Cellulose_synth"/>
</dbReference>
<evidence type="ECO:0000313" key="9">
    <source>
        <dbReference type="EMBL" id="KAF9591184.1"/>
    </source>
</evidence>
<evidence type="ECO:0008006" key="11">
    <source>
        <dbReference type="Google" id="ProtNLM"/>
    </source>
</evidence>
<evidence type="ECO:0000256" key="5">
    <source>
        <dbReference type="ARBA" id="ARBA00022989"/>
    </source>
</evidence>
<dbReference type="Pfam" id="PF03552">
    <property type="entry name" value="Cellulose_synt"/>
    <property type="match status" value="1"/>
</dbReference>
<evidence type="ECO:0000256" key="3">
    <source>
        <dbReference type="ARBA" id="ARBA00022679"/>
    </source>
</evidence>
<dbReference type="GO" id="GO:0030244">
    <property type="term" value="P:cellulose biosynthetic process"/>
    <property type="evidence" value="ECO:0007669"/>
    <property type="project" value="InterPro"/>
</dbReference>
<dbReference type="GO" id="GO:0016020">
    <property type="term" value="C:membrane"/>
    <property type="evidence" value="ECO:0007669"/>
    <property type="project" value="InterPro"/>
</dbReference>
<evidence type="ECO:0000313" key="10">
    <source>
        <dbReference type="Proteomes" id="UP000631114"/>
    </source>
</evidence>
<keyword evidence="5 8" id="KW-1133">Transmembrane helix</keyword>
<feature type="transmembrane region" description="Helical" evidence="8">
    <location>
        <begin position="75"/>
        <end position="93"/>
    </location>
</feature>
<dbReference type="AlphaFoldDB" id="A0A835H2R9"/>
<name>A0A835H2R9_9MAGN</name>
<feature type="transmembrane region" description="Helical" evidence="8">
    <location>
        <begin position="191"/>
        <end position="212"/>
    </location>
</feature>
<dbReference type="GO" id="GO:0071555">
    <property type="term" value="P:cell wall organization"/>
    <property type="evidence" value="ECO:0007669"/>
    <property type="project" value="UniProtKB-KW"/>
</dbReference>
<feature type="transmembrane region" description="Helical" evidence="8">
    <location>
        <begin position="105"/>
        <end position="128"/>
    </location>
</feature>
<evidence type="ECO:0000256" key="8">
    <source>
        <dbReference type="SAM" id="Phobius"/>
    </source>
</evidence>
<comment type="subcellular location">
    <subcellularLocation>
        <location evidence="1">Endomembrane system</location>
    </subcellularLocation>
</comment>
<accession>A0A835H2R9</accession>
<proteinExistence type="predicted"/>
<keyword evidence="10" id="KW-1185">Reference proteome</keyword>
<keyword evidence="7" id="KW-0961">Cell wall biogenesis/degradation</keyword>
<dbReference type="GO" id="GO:0016760">
    <property type="term" value="F:cellulose synthase (UDP-forming) activity"/>
    <property type="evidence" value="ECO:0007669"/>
    <property type="project" value="InterPro"/>
</dbReference>
<evidence type="ECO:0000256" key="7">
    <source>
        <dbReference type="ARBA" id="ARBA00023316"/>
    </source>
</evidence>
<evidence type="ECO:0000256" key="4">
    <source>
        <dbReference type="ARBA" id="ARBA00022692"/>
    </source>
</evidence>
<dbReference type="OrthoDB" id="72851at2759"/>
<evidence type="ECO:0000256" key="1">
    <source>
        <dbReference type="ARBA" id="ARBA00004308"/>
    </source>
</evidence>
<evidence type="ECO:0000256" key="6">
    <source>
        <dbReference type="ARBA" id="ARBA00023136"/>
    </source>
</evidence>
<protein>
    <recommendedName>
        <fullName evidence="11">Cellulose synthase</fullName>
    </recommendedName>
</protein>
<sequence>MHSRGWRSVYCMPARTAFRGSAPIDLSDRLRQVFQWAFGCIEILLSSHCPIWYGYGGQLKWLERVAYINTTISPLTSIPLLIYCTLPAVLLLTRKFIIPVVSNEASIWAILLFSSILSCVVLESRWSAVRIQEWWRNQQFWVIAGVSSHLFALFQGFIKVLMGLKISSSGTTMKYVNDDAGELYRFKLTSLLVLPTTLILINLWAMVAAMFLAASSGYWSWVLLFCRLFFAFCVVVHLHPFLKGLFGLKRRIPTVVVIWSLLVASLFALFWIRVSPFTTNFHGPDPKVCGIAC</sequence>
<organism evidence="9 10">
    <name type="scientific">Coptis chinensis</name>
    <dbReference type="NCBI Taxonomy" id="261450"/>
    <lineage>
        <taxon>Eukaryota</taxon>
        <taxon>Viridiplantae</taxon>
        <taxon>Streptophyta</taxon>
        <taxon>Embryophyta</taxon>
        <taxon>Tracheophyta</taxon>
        <taxon>Spermatophyta</taxon>
        <taxon>Magnoliopsida</taxon>
        <taxon>Ranunculales</taxon>
        <taxon>Ranunculaceae</taxon>
        <taxon>Coptidoideae</taxon>
        <taxon>Coptis</taxon>
    </lineage>
</organism>
<dbReference type="Proteomes" id="UP000631114">
    <property type="component" value="Unassembled WGS sequence"/>
</dbReference>
<evidence type="ECO:0000256" key="2">
    <source>
        <dbReference type="ARBA" id="ARBA00022676"/>
    </source>
</evidence>